<keyword evidence="1" id="KW-0175">Coiled coil</keyword>
<gene>
    <name evidence="4" type="ORF">QBC32DRAFT_322099</name>
</gene>
<feature type="region of interest" description="Disordered" evidence="2">
    <location>
        <begin position="686"/>
        <end position="999"/>
    </location>
</feature>
<comment type="caution">
    <text evidence="4">The sequence shown here is derived from an EMBL/GenBank/DDBJ whole genome shotgun (WGS) entry which is preliminary data.</text>
</comment>
<dbReference type="Pfam" id="PF16944">
    <property type="entry name" value="KCH"/>
    <property type="match status" value="1"/>
</dbReference>
<feature type="region of interest" description="Disordered" evidence="2">
    <location>
        <begin position="395"/>
        <end position="418"/>
    </location>
</feature>
<organism evidence="4 5">
    <name type="scientific">Pseudoneurospora amorphoporcata</name>
    <dbReference type="NCBI Taxonomy" id="241081"/>
    <lineage>
        <taxon>Eukaryota</taxon>
        <taxon>Fungi</taxon>
        <taxon>Dikarya</taxon>
        <taxon>Ascomycota</taxon>
        <taxon>Pezizomycotina</taxon>
        <taxon>Sordariomycetes</taxon>
        <taxon>Sordariomycetidae</taxon>
        <taxon>Sordariales</taxon>
        <taxon>Sordariaceae</taxon>
        <taxon>Pseudoneurospora</taxon>
    </lineage>
</organism>
<feature type="region of interest" description="Disordered" evidence="2">
    <location>
        <begin position="474"/>
        <end position="522"/>
    </location>
</feature>
<reference evidence="4" key="1">
    <citation type="journal article" date="2023" name="Mol. Phylogenet. Evol.">
        <title>Genome-scale phylogeny and comparative genomics of the fungal order Sordariales.</title>
        <authorList>
            <person name="Hensen N."/>
            <person name="Bonometti L."/>
            <person name="Westerberg I."/>
            <person name="Brannstrom I.O."/>
            <person name="Guillou S."/>
            <person name="Cros-Aarteil S."/>
            <person name="Calhoun S."/>
            <person name="Haridas S."/>
            <person name="Kuo A."/>
            <person name="Mondo S."/>
            <person name="Pangilinan J."/>
            <person name="Riley R."/>
            <person name="LaButti K."/>
            <person name="Andreopoulos B."/>
            <person name="Lipzen A."/>
            <person name="Chen C."/>
            <person name="Yan M."/>
            <person name="Daum C."/>
            <person name="Ng V."/>
            <person name="Clum A."/>
            <person name="Steindorff A."/>
            <person name="Ohm R.A."/>
            <person name="Martin F."/>
            <person name="Silar P."/>
            <person name="Natvig D.O."/>
            <person name="Lalanne C."/>
            <person name="Gautier V."/>
            <person name="Ament-Velasquez S.L."/>
            <person name="Kruys A."/>
            <person name="Hutchinson M.I."/>
            <person name="Powell A.J."/>
            <person name="Barry K."/>
            <person name="Miller A.N."/>
            <person name="Grigoriev I.V."/>
            <person name="Debuchy R."/>
            <person name="Gladieux P."/>
            <person name="Hiltunen Thoren M."/>
            <person name="Johannesson H."/>
        </authorList>
    </citation>
    <scope>NUCLEOTIDE SEQUENCE</scope>
    <source>
        <strain evidence="4">CBS 626.80</strain>
    </source>
</reference>
<accession>A0AAN6SIX8</accession>
<feature type="compositionally biased region" description="Polar residues" evidence="2">
    <location>
        <begin position="875"/>
        <end position="889"/>
    </location>
</feature>
<protein>
    <recommendedName>
        <fullName evidence="6">Vacuolar membrane protein</fullName>
    </recommendedName>
</protein>
<sequence>MGFLDLFRRKVTVRPEEKWDFISLNDFKSTSIFTPVAYAYLWISIFISCAVYVVDIFTMVQLLAFKQQWSSQVQSESLIPVDVSKWIFTVCIILSAVNLIYEHIRANRAMRSGSVAESFLDHLAAKLESLRIFGGKGWKRFLVFAALTESKKGVEYIALFCYFNFQSWIRVLLCSGPRQVVNAFSLYAFFTSELRIDGQDFGDSVMDFFRKIEAFAENDYRQAATLSGMCFTLVIWIFSFLSLLLSAVFFVCFLWCYIPRADGGLTGFCERKVNKRLKQIVSAKINAAMAEEEEKRKKAQMKAAKKKGEDRPMTMKATLPNVGASIESRTEKLPEMPSLSRQDTMATLPAYTSRPSTPGGYELSSIEKRPMPSSRAGTFATQFSGASSTSLIGAAAEPARQRGNDVPTVPKIDMNNIPPTRTSTMLSKNSYGSASQANFQPRPLARAATGLSHYDTGSPQSDFQPRPLARTATGLSNVSSAPSQQPSFQPRPLTRAATGMSNIGPGPQSQLQPNQPRPLTRAATGLTNTSAGLQSQANYQPPRAGTVPLQNNFGPGMQQPPPRAGTVPPRNDFGPAMQQPNSSFARDYTSSPAPYSNQPAFQPPARAPTAPPMSYSNNNYRDIAPKPIERTYTGDIGNQNQYDNFSRDSQVSQINNPYGGLSGQMSNGYDHDGYGGGYGQGNYGQDIYGQQGYGQNGPSHDNYGHDSYGYPTQNNSHMPPRLGSAPPPQTQPGYQPYIPQRNMTAPLEGQPHYHHQQNPSNSSLSSVAELSAELPVETPSEQHPSARAGSVTSDYLEYMMDGSPSSRKTDAAPKPRNGSVSSQGSGAANQEAKSSGAHSRQGSADSVSRAADAGSKSRSSSRTGSIASSVGSSGPHQRQGSAGSVASTASRRDPEDTTAHARQASSDRVAATPTPASRKDYFANNTLARQASNAAPSRDYLGGNDDDAVRPGSSHSRATSQQQDEDEDDYFGINRALSQRQQKGGTSSDREVDNNDVEDYFGPTTFGNIFMRTNTAPIALDSNSNGDGGIRPVARTATAPHFLQQQQQLPQQQQQQQQYISQHREQDEQDEEDYFSIRPVAKTVTAPPFLQQQQQLPQQQQQQQQYIPQHREQDEQDEEDYFSQPGHQSSYQSSYNNYNNNVNNYNATNSNRNITANNATGRNYNNNNNNNGWNEDIERGDNMRQMSRDNGSNGGNGGYGGQGQHGGQGGGDYDYDGRGYGGSRW</sequence>
<feature type="compositionally biased region" description="Gly residues" evidence="2">
    <location>
        <begin position="1192"/>
        <end position="1225"/>
    </location>
</feature>
<name>A0AAN6SIX8_9PEZI</name>
<feature type="region of interest" description="Disordered" evidence="2">
    <location>
        <begin position="1150"/>
        <end position="1225"/>
    </location>
</feature>
<dbReference type="GO" id="GO:0015079">
    <property type="term" value="F:potassium ion transmembrane transporter activity"/>
    <property type="evidence" value="ECO:0007669"/>
    <property type="project" value="InterPro"/>
</dbReference>
<feature type="compositionally biased region" description="Polar residues" evidence="2">
    <location>
        <begin position="578"/>
        <end position="600"/>
    </location>
</feature>
<evidence type="ECO:0000256" key="1">
    <source>
        <dbReference type="SAM" id="Coils"/>
    </source>
</evidence>
<feature type="compositionally biased region" description="Polar residues" evidence="2">
    <location>
        <begin position="976"/>
        <end position="987"/>
    </location>
</feature>
<feature type="compositionally biased region" description="Low complexity" evidence="2">
    <location>
        <begin position="1091"/>
        <end position="1105"/>
    </location>
</feature>
<keyword evidence="3" id="KW-0472">Membrane</keyword>
<evidence type="ECO:0008006" key="6">
    <source>
        <dbReference type="Google" id="ProtNLM"/>
    </source>
</evidence>
<keyword evidence="5" id="KW-1185">Reference proteome</keyword>
<feature type="region of interest" description="Disordered" evidence="2">
    <location>
        <begin position="1091"/>
        <end position="1133"/>
    </location>
</feature>
<dbReference type="AlphaFoldDB" id="A0AAN6SIX8"/>
<dbReference type="PANTHER" id="PTHR36424">
    <property type="entry name" value="PHEROMONE-REGULATED MEMBRANE PROTEIN 6"/>
    <property type="match status" value="1"/>
</dbReference>
<feature type="region of interest" description="Disordered" evidence="2">
    <location>
        <begin position="558"/>
        <end position="619"/>
    </location>
</feature>
<dbReference type="GO" id="GO:0005886">
    <property type="term" value="C:plasma membrane"/>
    <property type="evidence" value="ECO:0007669"/>
    <property type="project" value="InterPro"/>
</dbReference>
<keyword evidence="3" id="KW-0812">Transmembrane</keyword>
<feature type="compositionally biased region" description="Low complexity" evidence="2">
    <location>
        <begin position="1043"/>
        <end position="1058"/>
    </location>
</feature>
<dbReference type="PANTHER" id="PTHR36424:SF1">
    <property type="entry name" value="LOW AFFINITY K(+) TRANSPORTER 1-RELATED"/>
    <property type="match status" value="1"/>
</dbReference>
<feature type="compositionally biased region" description="Polar residues" evidence="2">
    <location>
        <begin position="923"/>
        <end position="935"/>
    </location>
</feature>
<feature type="transmembrane region" description="Helical" evidence="3">
    <location>
        <begin position="83"/>
        <end position="101"/>
    </location>
</feature>
<dbReference type="InterPro" id="IPR031606">
    <property type="entry name" value="Kch1/2"/>
</dbReference>
<evidence type="ECO:0000313" key="5">
    <source>
        <dbReference type="Proteomes" id="UP001303222"/>
    </source>
</evidence>
<reference evidence="4" key="2">
    <citation type="submission" date="2023-06" db="EMBL/GenBank/DDBJ databases">
        <authorList>
            <consortium name="Lawrence Berkeley National Laboratory"/>
            <person name="Mondo S.J."/>
            <person name="Hensen N."/>
            <person name="Bonometti L."/>
            <person name="Westerberg I."/>
            <person name="Brannstrom I.O."/>
            <person name="Guillou S."/>
            <person name="Cros-Aarteil S."/>
            <person name="Calhoun S."/>
            <person name="Haridas S."/>
            <person name="Kuo A."/>
            <person name="Pangilinan J."/>
            <person name="Riley R."/>
            <person name="Labutti K."/>
            <person name="Andreopoulos B."/>
            <person name="Lipzen A."/>
            <person name="Chen C."/>
            <person name="Yanf M."/>
            <person name="Daum C."/>
            <person name="Ng V."/>
            <person name="Clum A."/>
            <person name="Steindorff A."/>
            <person name="Ohm R."/>
            <person name="Martin F."/>
            <person name="Silar P."/>
            <person name="Natvig D."/>
            <person name="Lalanne C."/>
            <person name="Gautier V."/>
            <person name="Ament-Velasquez S.L."/>
            <person name="Kruys A."/>
            <person name="Hutchinson M.I."/>
            <person name="Powell A.J."/>
            <person name="Barry K."/>
            <person name="Miller A.N."/>
            <person name="Grigoriev I.V."/>
            <person name="Debuchy R."/>
            <person name="Gladieux P."/>
            <person name="Thoren M.H."/>
            <person name="Johannesson H."/>
        </authorList>
    </citation>
    <scope>NUCLEOTIDE SEQUENCE</scope>
    <source>
        <strain evidence="4">CBS 626.80</strain>
    </source>
</reference>
<proteinExistence type="predicted"/>
<feature type="compositionally biased region" description="Low complexity" evidence="2">
    <location>
        <begin position="731"/>
        <end position="740"/>
    </location>
</feature>
<evidence type="ECO:0000256" key="2">
    <source>
        <dbReference type="SAM" id="MobiDB-lite"/>
    </source>
</evidence>
<feature type="compositionally biased region" description="Pro residues" evidence="2">
    <location>
        <begin position="601"/>
        <end position="611"/>
    </location>
</feature>
<dbReference type="Proteomes" id="UP001303222">
    <property type="component" value="Unassembled WGS sequence"/>
</dbReference>
<feature type="compositionally biased region" description="Polar residues" evidence="2">
    <location>
        <begin position="818"/>
        <end position="846"/>
    </location>
</feature>
<feature type="compositionally biased region" description="Low complexity" evidence="2">
    <location>
        <begin position="1150"/>
        <end position="1174"/>
    </location>
</feature>
<feature type="coiled-coil region" evidence="1">
    <location>
        <begin position="282"/>
        <end position="309"/>
    </location>
</feature>
<dbReference type="EMBL" id="MU859081">
    <property type="protein sequence ID" value="KAK3955084.1"/>
    <property type="molecule type" value="Genomic_DNA"/>
</dbReference>
<feature type="region of interest" description="Disordered" evidence="2">
    <location>
        <begin position="1043"/>
        <end position="1072"/>
    </location>
</feature>
<feature type="transmembrane region" description="Helical" evidence="3">
    <location>
        <begin position="37"/>
        <end position="63"/>
    </location>
</feature>
<feature type="compositionally biased region" description="Basic and acidic residues" evidence="2">
    <location>
        <begin position="890"/>
        <end position="899"/>
    </location>
</feature>
<feature type="compositionally biased region" description="Low complexity" evidence="2">
    <location>
        <begin position="758"/>
        <end position="775"/>
    </location>
</feature>
<evidence type="ECO:0000313" key="4">
    <source>
        <dbReference type="EMBL" id="KAK3955084.1"/>
    </source>
</evidence>
<feature type="compositionally biased region" description="Low complexity" evidence="2">
    <location>
        <begin position="479"/>
        <end position="492"/>
    </location>
</feature>
<evidence type="ECO:0000256" key="3">
    <source>
        <dbReference type="SAM" id="Phobius"/>
    </source>
</evidence>
<feature type="compositionally biased region" description="Low complexity" evidence="2">
    <location>
        <begin position="848"/>
        <end position="874"/>
    </location>
</feature>
<feature type="compositionally biased region" description="Polar residues" evidence="2">
    <location>
        <begin position="953"/>
        <end position="962"/>
    </location>
</feature>
<keyword evidence="3" id="KW-1133">Transmembrane helix</keyword>
<feature type="transmembrane region" description="Helical" evidence="3">
    <location>
        <begin position="230"/>
        <end position="258"/>
    </location>
</feature>